<reference evidence="2" key="1">
    <citation type="submission" date="2020-09" db="EMBL/GenBank/DDBJ databases">
        <title>Genome seq and assembly of Tianweitania sp.</title>
        <authorList>
            <person name="Chhetri G."/>
        </authorList>
    </citation>
    <scope>NUCLEOTIDE SEQUENCE</scope>
    <source>
        <strain evidence="2">Rool2</strain>
    </source>
</reference>
<proteinExistence type="predicted"/>
<keyword evidence="3" id="KW-1185">Reference proteome</keyword>
<dbReference type="AlphaFoldDB" id="A0A8J6U5K2"/>
<feature type="compositionally biased region" description="Polar residues" evidence="1">
    <location>
        <begin position="1"/>
        <end position="18"/>
    </location>
</feature>
<dbReference type="EMBL" id="JACVVX010000005">
    <property type="protein sequence ID" value="MBD0416410.1"/>
    <property type="molecule type" value="Genomic_DNA"/>
</dbReference>
<accession>A0A8J6U5K2</accession>
<evidence type="ECO:0000313" key="2">
    <source>
        <dbReference type="EMBL" id="MBD0416410.1"/>
    </source>
</evidence>
<evidence type="ECO:0000256" key="1">
    <source>
        <dbReference type="SAM" id="MobiDB-lite"/>
    </source>
</evidence>
<feature type="region of interest" description="Disordered" evidence="1">
    <location>
        <begin position="1"/>
        <end position="25"/>
    </location>
</feature>
<gene>
    <name evidence="2" type="ORF">ICI42_17285</name>
</gene>
<evidence type="ECO:0000313" key="3">
    <source>
        <dbReference type="Proteomes" id="UP000643405"/>
    </source>
</evidence>
<name>A0A8J6U5K2_9HYPH</name>
<dbReference type="Proteomes" id="UP000643405">
    <property type="component" value="Unassembled WGS sequence"/>
</dbReference>
<organism evidence="2 3">
    <name type="scientific">Oryzicola mucosus</name>
    <dbReference type="NCBI Taxonomy" id="2767425"/>
    <lineage>
        <taxon>Bacteria</taxon>
        <taxon>Pseudomonadati</taxon>
        <taxon>Pseudomonadota</taxon>
        <taxon>Alphaproteobacteria</taxon>
        <taxon>Hyphomicrobiales</taxon>
        <taxon>Phyllobacteriaceae</taxon>
        <taxon>Oryzicola</taxon>
    </lineage>
</organism>
<sequence>MTNQTEIKTTKAAHSQLWTPWGEQPVPRTGERFALLRKLAERMKQLPDSATPCKAELKPRLSYRAIRHSNS</sequence>
<dbReference type="RefSeq" id="WP_188165832.1">
    <property type="nucleotide sequence ID" value="NZ_JACVVX010000005.1"/>
</dbReference>
<protein>
    <submittedName>
        <fullName evidence="2">Uncharacterized protein</fullName>
    </submittedName>
</protein>
<comment type="caution">
    <text evidence="2">The sequence shown here is derived from an EMBL/GenBank/DDBJ whole genome shotgun (WGS) entry which is preliminary data.</text>
</comment>